<dbReference type="PANTHER" id="PTHR12553:SF49">
    <property type="entry name" value="ZINC PHOSPHODIESTERASE ELAC PROTEIN 2"/>
    <property type="match status" value="1"/>
</dbReference>
<dbReference type="GO" id="GO:0005739">
    <property type="term" value="C:mitochondrion"/>
    <property type="evidence" value="ECO:0007669"/>
    <property type="project" value="TreeGrafter"/>
</dbReference>
<organism evidence="12 13">
    <name type="scientific">Lachancea nothofagi CBS 11611</name>
    <dbReference type="NCBI Taxonomy" id="1266666"/>
    <lineage>
        <taxon>Eukaryota</taxon>
        <taxon>Fungi</taxon>
        <taxon>Dikarya</taxon>
        <taxon>Ascomycota</taxon>
        <taxon>Saccharomycotina</taxon>
        <taxon>Saccharomycetes</taxon>
        <taxon>Saccharomycetales</taxon>
        <taxon>Saccharomycetaceae</taxon>
        <taxon>Lachancea</taxon>
    </lineage>
</organism>
<dbReference type="GO" id="GO:0046872">
    <property type="term" value="F:metal ion binding"/>
    <property type="evidence" value="ECO:0007669"/>
    <property type="project" value="UniProtKB-KW"/>
</dbReference>
<dbReference type="InterPro" id="IPR036866">
    <property type="entry name" value="RibonucZ/Hydroxyglut_hydro"/>
</dbReference>
<proteinExistence type="inferred from homology"/>
<accession>A0A1G4KNZ6</accession>
<dbReference type="EC" id="3.1.26.11" evidence="4"/>
<evidence type="ECO:0000259" key="11">
    <source>
        <dbReference type="Pfam" id="PF13691"/>
    </source>
</evidence>
<dbReference type="AlphaFoldDB" id="A0A1G4KNZ6"/>
<comment type="similarity">
    <text evidence="3">Belongs to the RNase Z family.</text>
</comment>
<evidence type="ECO:0000256" key="6">
    <source>
        <dbReference type="ARBA" id="ARBA00022722"/>
    </source>
</evidence>
<dbReference type="OrthoDB" id="527344at2759"/>
<dbReference type="Pfam" id="PF13691">
    <property type="entry name" value="Lactamase_B_4"/>
    <property type="match status" value="1"/>
</dbReference>
<dbReference type="GO" id="GO:0042781">
    <property type="term" value="F:3'-tRNA processing endoribonuclease activity"/>
    <property type="evidence" value="ECO:0007669"/>
    <property type="project" value="UniProtKB-EC"/>
</dbReference>
<evidence type="ECO:0000313" key="13">
    <source>
        <dbReference type="Proteomes" id="UP000189911"/>
    </source>
</evidence>
<evidence type="ECO:0000256" key="8">
    <source>
        <dbReference type="ARBA" id="ARBA00022759"/>
    </source>
</evidence>
<comment type="cofactor">
    <cofactor evidence="2">
        <name>Zn(2+)</name>
        <dbReference type="ChEBI" id="CHEBI:29105"/>
    </cofactor>
</comment>
<dbReference type="GO" id="GO:1990180">
    <property type="term" value="P:mitochondrial tRNA 3'-end processing"/>
    <property type="evidence" value="ECO:0007669"/>
    <property type="project" value="TreeGrafter"/>
</dbReference>
<keyword evidence="13" id="KW-1185">Reference proteome</keyword>
<comment type="catalytic activity">
    <reaction evidence="1">
        <text>Endonucleolytic cleavage of RNA, removing extra 3' nucleotides from tRNA precursor, generating 3' termini of tRNAs. A 3'-hydroxy group is left at the tRNA terminus and a 5'-phosphoryl group is left at the trailer molecule.</text>
        <dbReference type="EC" id="3.1.26.11"/>
    </reaction>
</comment>
<evidence type="ECO:0000256" key="7">
    <source>
        <dbReference type="ARBA" id="ARBA00022723"/>
    </source>
</evidence>
<reference evidence="13" key="1">
    <citation type="submission" date="2016-03" db="EMBL/GenBank/DDBJ databases">
        <authorList>
            <person name="Devillers Hugo."/>
        </authorList>
    </citation>
    <scope>NUCLEOTIDE SEQUENCE [LARGE SCALE GENOMIC DNA]</scope>
</reference>
<evidence type="ECO:0000256" key="1">
    <source>
        <dbReference type="ARBA" id="ARBA00000402"/>
    </source>
</evidence>
<keyword evidence="7" id="KW-0479">Metal-binding</keyword>
<dbReference type="InterPro" id="IPR047151">
    <property type="entry name" value="RNZ2-like"/>
</dbReference>
<dbReference type="Gene3D" id="3.60.15.10">
    <property type="entry name" value="Ribonuclease Z/Hydroxyacylglutathione hydrolase-like"/>
    <property type="match status" value="2"/>
</dbReference>
<evidence type="ECO:0000256" key="2">
    <source>
        <dbReference type="ARBA" id="ARBA00001947"/>
    </source>
</evidence>
<keyword evidence="9" id="KW-0378">Hydrolase</keyword>
<evidence type="ECO:0000256" key="3">
    <source>
        <dbReference type="ARBA" id="ARBA00007823"/>
    </source>
</evidence>
<dbReference type="CDD" id="cd07718">
    <property type="entry name" value="RNaseZ_ELAC1_ELAC2-C-term-like_MBL-fold"/>
    <property type="match status" value="1"/>
</dbReference>
<feature type="domain" description="tRNase Z endonuclease" evidence="11">
    <location>
        <begin position="6"/>
        <end position="68"/>
    </location>
</feature>
<protein>
    <recommendedName>
        <fullName evidence="4">ribonuclease Z</fullName>
        <ecNumber evidence="4">3.1.26.11</ecNumber>
    </recommendedName>
</protein>
<dbReference type="PANTHER" id="PTHR12553">
    <property type="entry name" value="ZINC PHOSPHODIESTERASE ELAC PROTEIN 2"/>
    <property type="match status" value="1"/>
</dbReference>
<keyword evidence="6" id="KW-0540">Nuclease</keyword>
<evidence type="ECO:0000256" key="5">
    <source>
        <dbReference type="ARBA" id="ARBA00022694"/>
    </source>
</evidence>
<name>A0A1G4KNZ6_9SACH</name>
<sequence>MFTLTHITHPTVDTSNPLLLLQSEHGERFLFGQIPEGTQRTLPENKTRLSKLEHIFLTGQMSWDSIGGLPGMILTLSDQGIKSMNLFYGHDIVNFVVSTWRYFVFRFGMNLKTSVIEDGCVFENKLLRVQAILVNATSAAHQPLSKKLTDGLKYIVSRMFPQHEPTMRHDPASDPQMNVELPREDSLPRQSTCYEIQLKPIRGKFRVEEATKLGVPKGKLFAQLTNGNSVTLEDGSVVTPAQVLEKQRDFAKVLILDIPSDDYLSQFHSKFQKYDKNSLGVVYYFLGDKVTINESVIALMELLDTANTQHFVSHSKICPNSIVFQSSAVTTLKLKAIQPKNYNLPLSNRVFSREFYDCFDKSLPKGTSVVQQCDHPLSSTINKDRVHIMLQNEGVVIEPFTAGEENLKIQHQENFKPMLPWSKVFDKHITPLKIAGATYESVVQNQRHVNNFDADRKKGKVEVITLGTGSSLPSKYRNVISTLLKIPYGSNGKYYNRNVLLDAGENTLGSIKRTIPEVELPALFQNLNLIYLSHLHADHHLGIASLLSEWYKHNALNPSAVIYVVVPWQYNIFLEEWLSLENKEIVERIRYVSCEHLIEGGFVRKEFKPVPFDGFITKSEPKIKKRRLEYDDASSFRDKDTIMQMYRDLKILTFQTCRAKHCDWAYSNSITFFTKSDSSSVFKVSYSGDTRPNIEKFAKTIGQNSDLLIHEATLDNELLEDAIKKRHCTINEAIQVSNEMKVDKLILTHFSQRYPKLPQVDNNIKIEAKEYCFAFDGMIVGYDEIGEQTSKLGLLNNVFAEEQFSERCQTEDLI</sequence>
<keyword evidence="8" id="KW-0255">Endonuclease</keyword>
<evidence type="ECO:0000256" key="4">
    <source>
        <dbReference type="ARBA" id="ARBA00012477"/>
    </source>
</evidence>
<evidence type="ECO:0000256" key="9">
    <source>
        <dbReference type="ARBA" id="ARBA00022801"/>
    </source>
</evidence>
<dbReference type="EMBL" id="LT598447">
    <property type="protein sequence ID" value="SCV06182.1"/>
    <property type="molecule type" value="Genomic_DNA"/>
</dbReference>
<dbReference type="Proteomes" id="UP000189911">
    <property type="component" value="Chromosome H"/>
</dbReference>
<gene>
    <name evidence="12" type="ORF">LANO_0H23904G</name>
</gene>
<keyword evidence="5" id="KW-0819">tRNA processing</keyword>
<evidence type="ECO:0000313" key="12">
    <source>
        <dbReference type="EMBL" id="SCV06182.1"/>
    </source>
</evidence>
<evidence type="ECO:0000256" key="10">
    <source>
        <dbReference type="ARBA" id="ARBA00022833"/>
    </source>
</evidence>
<dbReference type="InterPro" id="IPR027794">
    <property type="entry name" value="tRNase_Z_dom"/>
</dbReference>
<dbReference type="FunFam" id="3.60.15.10:FF:000065">
    <property type="entry name" value="Ribonuclease Z"/>
    <property type="match status" value="1"/>
</dbReference>
<dbReference type="SUPFAM" id="SSF56281">
    <property type="entry name" value="Metallo-hydrolase/oxidoreductase"/>
    <property type="match status" value="2"/>
</dbReference>
<keyword evidence="10" id="KW-0862">Zinc</keyword>